<dbReference type="InterPro" id="IPR023210">
    <property type="entry name" value="NADP_OxRdtase_dom"/>
</dbReference>
<dbReference type="InterPro" id="IPR036812">
    <property type="entry name" value="NAD(P)_OxRdtase_dom_sf"/>
</dbReference>
<dbReference type="CDD" id="cd19163">
    <property type="entry name" value="AKR_galDH"/>
    <property type="match status" value="1"/>
</dbReference>
<dbReference type="InterPro" id="IPR020471">
    <property type="entry name" value="AKR"/>
</dbReference>
<dbReference type="KEGG" id="soy:115881706"/>
<dbReference type="Proteomes" id="UP000504635">
    <property type="component" value="Unplaced"/>
</dbReference>
<dbReference type="PANTHER" id="PTHR42686">
    <property type="entry name" value="GH17980P-RELATED"/>
    <property type="match status" value="1"/>
</dbReference>
<dbReference type="FunFam" id="3.20.20.100:FF:000011">
    <property type="entry name" value="Aldo/keto reductase"/>
    <property type="match status" value="1"/>
</dbReference>
<evidence type="ECO:0000259" key="1">
    <source>
        <dbReference type="Pfam" id="PF00248"/>
    </source>
</evidence>
<dbReference type="GO" id="GO:0010349">
    <property type="term" value="F:L-galactose dehydrogenase activity"/>
    <property type="evidence" value="ECO:0007669"/>
    <property type="project" value="InterPro"/>
</dbReference>
<evidence type="ECO:0000313" key="2">
    <source>
        <dbReference type="Proteomes" id="UP000504635"/>
    </source>
</evidence>
<dbReference type="InterPro" id="IPR044479">
    <property type="entry name" value="LGALDH-like"/>
</dbReference>
<dbReference type="InParanoid" id="A0A6J2XX13"/>
<keyword evidence="2" id="KW-1185">Reference proteome</keyword>
<protein>
    <submittedName>
        <fullName evidence="3">L-galactose dehydrogenase-like</fullName>
    </submittedName>
</protein>
<evidence type="ECO:0000313" key="3">
    <source>
        <dbReference type="RefSeq" id="XP_030755169.1"/>
    </source>
</evidence>
<dbReference type="RefSeq" id="XP_030755169.1">
    <property type="nucleotide sequence ID" value="XM_030899309.1"/>
</dbReference>
<reference evidence="3" key="1">
    <citation type="submission" date="2025-08" db="UniProtKB">
        <authorList>
            <consortium name="RefSeq"/>
        </authorList>
    </citation>
    <scope>IDENTIFICATION</scope>
    <source>
        <tissue evidence="3">Gonads</tissue>
    </source>
</reference>
<dbReference type="PANTHER" id="PTHR42686:SF1">
    <property type="entry name" value="GH17980P-RELATED"/>
    <property type="match status" value="1"/>
</dbReference>
<gene>
    <name evidence="3" type="primary">LOC115881706</name>
</gene>
<dbReference type="GO" id="GO:0005829">
    <property type="term" value="C:cytosol"/>
    <property type="evidence" value="ECO:0007669"/>
    <property type="project" value="TreeGrafter"/>
</dbReference>
<dbReference type="OrthoDB" id="48988at2759"/>
<dbReference type="AlphaFoldDB" id="A0A6J2XX13"/>
<proteinExistence type="predicted"/>
<name>A0A6J2XX13_SITOR</name>
<sequence length="358" mass="40527">MCEQKARDKTLPETFVPCFHDEKEVRKMTYNPLGNTGLKVSKISLGTSGFSNFYGEHDVEECKKVVYEAVRRGINLIDTAPWYGHGDSEKILGTCLEGIPRKAYYLSTKCCRYEKDLALMFDFSAERTRKSIDESLTRLKLSYVDILQVHDIEFAPTLDMVLKETLPTVAEICKSGKARHVGITGYPLSTLKECIEKSTVHIETVLTYCRSMMTDNTLDEYIDFFRSKNVGVVNGAIHGMALLTNVGAPSWHPASDELKAVCREASEFCQKENVELGKLALYYSMQHGAGDTILVGTKSKMKLISYNLDVLHNGLSTKEQEVYEQVLKILKKLPPNSNWEDVEVERYRSKSLNLFDNQ</sequence>
<dbReference type="FunCoup" id="A0A6J2XX13">
    <property type="interactions" value="64"/>
</dbReference>
<dbReference type="Pfam" id="PF00248">
    <property type="entry name" value="Aldo_ket_red"/>
    <property type="match status" value="1"/>
</dbReference>
<organism evidence="2 3">
    <name type="scientific">Sitophilus oryzae</name>
    <name type="common">Rice weevil</name>
    <name type="synonym">Curculio oryzae</name>
    <dbReference type="NCBI Taxonomy" id="7048"/>
    <lineage>
        <taxon>Eukaryota</taxon>
        <taxon>Metazoa</taxon>
        <taxon>Ecdysozoa</taxon>
        <taxon>Arthropoda</taxon>
        <taxon>Hexapoda</taxon>
        <taxon>Insecta</taxon>
        <taxon>Pterygota</taxon>
        <taxon>Neoptera</taxon>
        <taxon>Endopterygota</taxon>
        <taxon>Coleoptera</taxon>
        <taxon>Polyphaga</taxon>
        <taxon>Cucujiformia</taxon>
        <taxon>Curculionidae</taxon>
        <taxon>Dryophthorinae</taxon>
        <taxon>Sitophilus</taxon>
    </lineage>
</organism>
<dbReference type="Gene3D" id="3.20.20.100">
    <property type="entry name" value="NADP-dependent oxidoreductase domain"/>
    <property type="match status" value="1"/>
</dbReference>
<dbReference type="SUPFAM" id="SSF51430">
    <property type="entry name" value="NAD(P)-linked oxidoreductase"/>
    <property type="match status" value="1"/>
</dbReference>
<feature type="domain" description="NADP-dependent oxidoreductase" evidence="1">
    <location>
        <begin position="42"/>
        <end position="321"/>
    </location>
</feature>
<accession>A0A6J2XX13</accession>
<dbReference type="GeneID" id="115881706"/>